<evidence type="ECO:0000313" key="3">
    <source>
        <dbReference type="Proteomes" id="UP000000271"/>
    </source>
</evidence>
<accession>D6XYY4</accession>
<protein>
    <submittedName>
        <fullName evidence="2">Methionine sulfoxide reductase A</fullName>
    </submittedName>
</protein>
<dbReference type="Pfam" id="PF14267">
    <property type="entry name" value="DUF4357"/>
    <property type="match status" value="1"/>
</dbReference>
<dbReference type="CDD" id="cd10447">
    <property type="entry name" value="GIY-YIG_unchar_2"/>
    <property type="match status" value="1"/>
</dbReference>
<name>D6XYY4_BACIE</name>
<reference evidence="2" key="1">
    <citation type="submission" date="2009-10" db="EMBL/GenBank/DDBJ databases">
        <title>Complete sequence of Bacillus selenitireducens MLS10.</title>
        <authorList>
            <consortium name="US DOE Joint Genome Institute"/>
            <person name="Lucas S."/>
            <person name="Copeland A."/>
            <person name="Lapidus A."/>
            <person name="Glavina del Rio T."/>
            <person name="Dalin E."/>
            <person name="Tice H."/>
            <person name="Bruce D."/>
            <person name="Goodwin L."/>
            <person name="Pitluck S."/>
            <person name="Sims D."/>
            <person name="Brettin T."/>
            <person name="Detter J.C."/>
            <person name="Han C."/>
            <person name="Larimer F."/>
            <person name="Land M."/>
            <person name="Hauser L."/>
            <person name="Kyrpides N."/>
            <person name="Ovchinnikova G."/>
            <person name="Stolz J."/>
        </authorList>
    </citation>
    <scope>NUCLEOTIDE SEQUENCE [LARGE SCALE GENOMIC DNA]</scope>
    <source>
        <strain evidence="2">MLS10</strain>
    </source>
</reference>
<dbReference type="HOGENOM" id="CLU_052782_2_1_9"/>
<dbReference type="EMBL" id="CP001791">
    <property type="protein sequence ID" value="ADH98292.1"/>
    <property type="molecule type" value="Genomic_DNA"/>
</dbReference>
<dbReference type="Proteomes" id="UP000000271">
    <property type="component" value="Chromosome"/>
</dbReference>
<evidence type="ECO:0000259" key="1">
    <source>
        <dbReference type="Pfam" id="PF14267"/>
    </source>
</evidence>
<proteinExistence type="predicted"/>
<dbReference type="KEGG" id="bse:Bsel_0763"/>
<dbReference type="RefSeq" id="WP_013171721.1">
    <property type="nucleotide sequence ID" value="NC_014219.1"/>
</dbReference>
<dbReference type="OrthoDB" id="2656488at2"/>
<feature type="domain" description="DUF4357" evidence="1">
    <location>
        <begin position="253"/>
        <end position="289"/>
    </location>
</feature>
<dbReference type="InterPro" id="IPR025579">
    <property type="entry name" value="DUF4357"/>
</dbReference>
<dbReference type="AlphaFoldDB" id="D6XYY4"/>
<organism evidence="2 3">
    <name type="scientific">Bacillus selenitireducens (strain ATCC 700615 / DSM 15326 / MLS10)</name>
    <dbReference type="NCBI Taxonomy" id="439292"/>
    <lineage>
        <taxon>Bacteria</taxon>
        <taxon>Bacillati</taxon>
        <taxon>Bacillota</taxon>
        <taxon>Bacilli</taxon>
        <taxon>Bacillales</taxon>
        <taxon>Bacillaceae</taxon>
        <taxon>Salisediminibacterium</taxon>
    </lineage>
</organism>
<evidence type="ECO:0000313" key="2">
    <source>
        <dbReference type="EMBL" id="ADH98292.1"/>
    </source>
</evidence>
<gene>
    <name evidence="2" type="ordered locus">Bsel_0763</name>
</gene>
<keyword evidence="3" id="KW-1185">Reference proteome</keyword>
<dbReference type="STRING" id="439292.Bsel_0763"/>
<sequence>MVQRGKSINLFLIDGNPNGRMKCTLANWTGLAYRIPRKTIEESQNREELHQTGVYFLFGADEETGESVVYIGQAGVRKNGEGILNRLKEHKRDVDKGYWTEAVLFTTSNNSFGPTEISYLESRFCDVAKQANRYIVKNGNEPNLGNITEEKQTEMEEFIDNARIIMGAMGHKLFEELTTKCETSDTSEETTNPIFYLKRNTRKSNTEVDAKCEQTNEGFVVLKGSRIEMIDSNSLPPAVKRWRENAKVDNDGLLQENVLCSSPTYAAAFVVGGITSGPDSWKNAEGKTLKEIEKAG</sequence>
<dbReference type="eggNOG" id="COG0322">
    <property type="taxonomic scope" value="Bacteria"/>
</dbReference>